<keyword evidence="7 12" id="KW-1133">Transmembrane helix</keyword>
<keyword evidence="16" id="KW-1185">Reference proteome</keyword>
<evidence type="ECO:0000256" key="9">
    <source>
        <dbReference type="ARBA" id="ARBA00023098"/>
    </source>
</evidence>
<feature type="binding site" evidence="12">
    <location>
        <position position="281"/>
    </location>
    <ligand>
        <name>substrate</name>
    </ligand>
</feature>
<dbReference type="EMBL" id="KZ819193">
    <property type="protein sequence ID" value="PWY99966.1"/>
    <property type="molecule type" value="Genomic_DNA"/>
</dbReference>
<feature type="active site" description="Proton acceptor" evidence="12">
    <location>
        <position position="294"/>
    </location>
</feature>
<evidence type="ECO:0000313" key="16">
    <source>
        <dbReference type="Proteomes" id="UP000246740"/>
    </source>
</evidence>
<dbReference type="EC" id="1.1.1.330" evidence="12"/>
<dbReference type="SUPFAM" id="SSF51735">
    <property type="entry name" value="NAD(P)-binding Rossmann-fold domains"/>
    <property type="match status" value="1"/>
</dbReference>
<dbReference type="UniPathway" id="UPA00094"/>
<proteinExistence type="inferred from homology"/>
<dbReference type="PRINTS" id="PR00080">
    <property type="entry name" value="SDRFAMILY"/>
</dbReference>
<dbReference type="InterPro" id="IPR020904">
    <property type="entry name" value="Sc_DH/Rdtase_CS"/>
</dbReference>
<sequence>MAPRFGKFGSLMEGSLGSRARSEGQKERGRVRKNTGGRRMALVDREPSRQKLEGTASYNGTWLPGSHSHFQTFDNLLRNVGLRVEHGLTPLSASLLVLAGIGAYTAATFALRLTRVLADVYVLPGTSVTKFGANKKEPTKASWAVITGATDGIGREFALQLAKKGFNILLVSRSPEKLGAVAGEIEAASPGVRTKTQAIDFALGDEKQYEGLASAVKDLDIGVLVNNVGKSHNMPVHFAETAEDEMEDILEINVVSVLRVSRMIIPGMVSRKRGLVLNLGSFAGQVPTPMLATYAGSKSFLIGWTQALGEELRRSNITVSLLNTYFVVSNMSKVRRSSAMIPTPKQYVAQCLKTLGKNGGAVGRPYTSTPWPMHAIVDWATAFVLPRAWLLSYTYDQQAATRKRAIKKAQKALKSN</sequence>
<evidence type="ECO:0000256" key="2">
    <source>
        <dbReference type="ARBA" id="ARBA00022516"/>
    </source>
</evidence>
<evidence type="ECO:0000256" key="5">
    <source>
        <dbReference type="ARBA" id="ARBA00022832"/>
    </source>
</evidence>
<dbReference type="GO" id="GO:0030497">
    <property type="term" value="P:fatty acid elongation"/>
    <property type="evidence" value="ECO:0007669"/>
    <property type="project" value="UniProtKB-UniRule"/>
</dbReference>
<evidence type="ECO:0000256" key="4">
    <source>
        <dbReference type="ARBA" id="ARBA00022824"/>
    </source>
</evidence>
<dbReference type="CDD" id="cd05356">
    <property type="entry name" value="17beta-HSD1_like_SDR_c"/>
    <property type="match status" value="1"/>
</dbReference>
<dbReference type="GO" id="GO:0045703">
    <property type="term" value="F:ketoreductase activity"/>
    <property type="evidence" value="ECO:0007669"/>
    <property type="project" value="UniProtKB-UniRule"/>
</dbReference>
<comment type="catalytic activity">
    <reaction evidence="12">
        <text>a very-long-chain (3R)-3-hydroxyacyl-CoA + NADP(+) = a very-long-chain 3-oxoacyl-CoA + NADPH + H(+)</text>
        <dbReference type="Rhea" id="RHEA:48680"/>
        <dbReference type="ChEBI" id="CHEBI:15378"/>
        <dbReference type="ChEBI" id="CHEBI:57783"/>
        <dbReference type="ChEBI" id="CHEBI:58349"/>
        <dbReference type="ChEBI" id="CHEBI:85440"/>
        <dbReference type="ChEBI" id="CHEBI:90725"/>
        <dbReference type="EC" id="1.1.1.330"/>
    </reaction>
</comment>
<dbReference type="PROSITE" id="PS00061">
    <property type="entry name" value="ADH_SHORT"/>
    <property type="match status" value="1"/>
</dbReference>
<dbReference type="FunCoup" id="A0A317XNW4">
    <property type="interactions" value="360"/>
</dbReference>
<evidence type="ECO:0000256" key="10">
    <source>
        <dbReference type="ARBA" id="ARBA00023136"/>
    </source>
</evidence>
<dbReference type="Proteomes" id="UP000246740">
    <property type="component" value="Unassembled WGS sequence"/>
</dbReference>
<organism evidence="15 16">
    <name type="scientific">Testicularia cyperi</name>
    <dbReference type="NCBI Taxonomy" id="1882483"/>
    <lineage>
        <taxon>Eukaryota</taxon>
        <taxon>Fungi</taxon>
        <taxon>Dikarya</taxon>
        <taxon>Basidiomycota</taxon>
        <taxon>Ustilaginomycotina</taxon>
        <taxon>Ustilaginomycetes</taxon>
        <taxon>Ustilaginales</taxon>
        <taxon>Anthracoideaceae</taxon>
        <taxon>Testicularia</taxon>
    </lineage>
</organism>
<keyword evidence="11 12" id="KW-0275">Fatty acid biosynthesis</keyword>
<dbReference type="FunFam" id="3.40.50.720:FF:000137">
    <property type="entry name" value="Hydroxysteroid (17-beta) dehydrogenase 3"/>
    <property type="match status" value="1"/>
</dbReference>
<dbReference type="InParanoid" id="A0A317XNW4"/>
<keyword evidence="5 12" id="KW-0276">Fatty acid metabolism</keyword>
<evidence type="ECO:0000256" key="11">
    <source>
        <dbReference type="ARBA" id="ARBA00023160"/>
    </source>
</evidence>
<comment type="subcellular location">
    <subcellularLocation>
        <location evidence="12">Endoplasmic reticulum membrane</location>
        <topology evidence="12">Single-pass membrane protein</topology>
    </subcellularLocation>
</comment>
<dbReference type="Pfam" id="PF00106">
    <property type="entry name" value="adh_short"/>
    <property type="match status" value="1"/>
</dbReference>
<evidence type="ECO:0000256" key="6">
    <source>
        <dbReference type="ARBA" id="ARBA00022857"/>
    </source>
</evidence>
<keyword evidence="2 12" id="KW-0444">Lipid biosynthesis</keyword>
<dbReference type="InterPro" id="IPR027533">
    <property type="entry name" value="3_ketoreductase_fungal"/>
</dbReference>
<evidence type="ECO:0000256" key="8">
    <source>
        <dbReference type="ARBA" id="ARBA00023002"/>
    </source>
</evidence>
<dbReference type="AlphaFoldDB" id="A0A317XNW4"/>
<dbReference type="InterPro" id="IPR036291">
    <property type="entry name" value="NAD(P)-bd_dom_sf"/>
</dbReference>
<dbReference type="GO" id="GO:0005789">
    <property type="term" value="C:endoplasmic reticulum membrane"/>
    <property type="evidence" value="ECO:0007669"/>
    <property type="project" value="UniProtKB-SubCell"/>
</dbReference>
<evidence type="ECO:0000256" key="13">
    <source>
        <dbReference type="RuleBase" id="RU000363"/>
    </source>
</evidence>
<protein>
    <recommendedName>
        <fullName evidence="12">Very-long-chain 3-oxoacyl-CoA reductase</fullName>
        <ecNumber evidence="12">1.1.1.330</ecNumber>
    </recommendedName>
    <alternativeName>
        <fullName evidence="12">3-ketoacyl-CoA reductase</fullName>
        <shortName evidence="12">3-ketoreductase</shortName>
        <shortName evidence="12">KAR</shortName>
    </alternativeName>
    <alternativeName>
        <fullName evidence="12">Microsomal beta-keto-reductase</fullName>
    </alternativeName>
</protein>
<evidence type="ECO:0000313" key="15">
    <source>
        <dbReference type="EMBL" id="PWY99966.1"/>
    </source>
</evidence>
<accession>A0A317XNW4</accession>
<dbReference type="PRINTS" id="PR00081">
    <property type="entry name" value="GDHRDH"/>
</dbReference>
<reference evidence="15 16" key="1">
    <citation type="journal article" date="2018" name="Mol. Biol. Evol.">
        <title>Broad Genomic Sampling Reveals a Smut Pathogenic Ancestry of the Fungal Clade Ustilaginomycotina.</title>
        <authorList>
            <person name="Kijpornyongpan T."/>
            <person name="Mondo S.J."/>
            <person name="Barry K."/>
            <person name="Sandor L."/>
            <person name="Lee J."/>
            <person name="Lipzen A."/>
            <person name="Pangilinan J."/>
            <person name="LaButti K."/>
            <person name="Hainaut M."/>
            <person name="Henrissat B."/>
            <person name="Grigoriev I.V."/>
            <person name="Spatafora J.W."/>
            <person name="Aime M.C."/>
        </authorList>
    </citation>
    <scope>NUCLEOTIDE SEQUENCE [LARGE SCALE GENOMIC DNA]</scope>
    <source>
        <strain evidence="15 16">MCA 3645</strain>
    </source>
</reference>
<keyword evidence="6 12" id="KW-0521">NADP</keyword>
<evidence type="ECO:0000256" key="14">
    <source>
        <dbReference type="SAM" id="MobiDB-lite"/>
    </source>
</evidence>
<dbReference type="Gene3D" id="3.40.50.720">
    <property type="entry name" value="NAD(P)-binding Rossmann-like Domain"/>
    <property type="match status" value="1"/>
</dbReference>
<dbReference type="STRING" id="1882483.A0A317XNW4"/>
<comment type="pathway">
    <text evidence="1">Lipid metabolism; fatty acid biosynthesis.</text>
</comment>
<evidence type="ECO:0000256" key="7">
    <source>
        <dbReference type="ARBA" id="ARBA00022989"/>
    </source>
</evidence>
<dbReference type="GO" id="GO:0141040">
    <property type="term" value="F:very-long-chain 3-oxoacyl-CoA reductase activity"/>
    <property type="evidence" value="ECO:0007669"/>
    <property type="project" value="UniProtKB-EC"/>
</dbReference>
<evidence type="ECO:0000256" key="3">
    <source>
        <dbReference type="ARBA" id="ARBA00022692"/>
    </source>
</evidence>
<dbReference type="PANTHER" id="PTHR43086">
    <property type="entry name" value="VERY-LONG-CHAIN 3-OXOOACYL-COA REDUCTASE"/>
    <property type="match status" value="1"/>
</dbReference>
<keyword evidence="3 12" id="KW-0812">Transmembrane</keyword>
<comment type="similarity">
    <text evidence="12 13">Belongs to the short-chain dehydrogenases/reductases (SDR) family.</text>
</comment>
<name>A0A317XNW4_9BASI</name>
<keyword evidence="4 12" id="KW-0256">Endoplasmic reticulum</keyword>
<evidence type="ECO:0000256" key="1">
    <source>
        <dbReference type="ARBA" id="ARBA00005194"/>
    </source>
</evidence>
<dbReference type="InterPro" id="IPR002347">
    <property type="entry name" value="SDR_fam"/>
</dbReference>
<evidence type="ECO:0000256" key="12">
    <source>
        <dbReference type="HAMAP-Rule" id="MF_03107"/>
    </source>
</evidence>
<feature type="region of interest" description="Disordered" evidence="14">
    <location>
        <begin position="1"/>
        <end position="49"/>
    </location>
</feature>
<dbReference type="PANTHER" id="PTHR43086:SF2">
    <property type="entry name" value="HYDROXYSTEROID DEHYDROGENASE-LIKE PROTEIN 1"/>
    <property type="match status" value="1"/>
</dbReference>
<comment type="function">
    <text evidence="12">Component of the microsomal membrane bound fatty acid elongation system, which produces the 26-carbon very long-chain fatty acids (VLCFA) from palmitate. Catalyzes the reduction of the 3-ketoacyl-CoA intermediate that is formed in each cycle of fatty acid elongation. VLCFAs serve as precursors for ceramide and sphingolipids.</text>
</comment>
<keyword evidence="9 12" id="KW-0443">Lipid metabolism</keyword>
<dbReference type="HAMAP" id="MF_03107">
    <property type="entry name" value="3_ketoreductase"/>
    <property type="match status" value="1"/>
</dbReference>
<dbReference type="OrthoDB" id="5545019at2759"/>
<keyword evidence="8 12" id="KW-0560">Oxidoreductase</keyword>
<keyword evidence="10 12" id="KW-0472">Membrane</keyword>
<gene>
    <name evidence="15" type="ORF">BCV70DRAFT_217015</name>
</gene>